<dbReference type="EC" id="2.3.1.-" evidence="2"/>
<gene>
    <name evidence="2" type="ORF">QGM71_18610</name>
</gene>
<organism evidence="2 3">
    <name type="scientific">Virgibacillus tibetensis</name>
    <dbReference type="NCBI Taxonomy" id="3042313"/>
    <lineage>
        <taxon>Bacteria</taxon>
        <taxon>Bacillati</taxon>
        <taxon>Bacillota</taxon>
        <taxon>Bacilli</taxon>
        <taxon>Bacillales</taxon>
        <taxon>Bacillaceae</taxon>
        <taxon>Virgibacillus</taxon>
    </lineage>
</organism>
<dbReference type="GO" id="GO:0016746">
    <property type="term" value="F:acyltransferase activity"/>
    <property type="evidence" value="ECO:0007669"/>
    <property type="project" value="UniProtKB-KW"/>
</dbReference>
<dbReference type="PROSITE" id="PS51186">
    <property type="entry name" value="GNAT"/>
    <property type="match status" value="1"/>
</dbReference>
<keyword evidence="2" id="KW-0012">Acyltransferase</keyword>
<evidence type="ECO:0000313" key="3">
    <source>
        <dbReference type="Proteomes" id="UP001335737"/>
    </source>
</evidence>
<keyword evidence="2" id="KW-0808">Transferase</keyword>
<accession>A0ABU6KK14</accession>
<dbReference type="InterPro" id="IPR016181">
    <property type="entry name" value="Acyl_CoA_acyltransferase"/>
</dbReference>
<dbReference type="EMBL" id="JARZFX010000015">
    <property type="protein sequence ID" value="MEC5425495.1"/>
    <property type="molecule type" value="Genomic_DNA"/>
</dbReference>
<evidence type="ECO:0000313" key="2">
    <source>
        <dbReference type="EMBL" id="MEC5425495.1"/>
    </source>
</evidence>
<name>A0ABU6KK14_9BACI</name>
<dbReference type="CDD" id="cd04301">
    <property type="entry name" value="NAT_SF"/>
    <property type="match status" value="1"/>
</dbReference>
<comment type="caution">
    <text evidence="2">The sequence shown here is derived from an EMBL/GenBank/DDBJ whole genome shotgun (WGS) entry which is preliminary data.</text>
</comment>
<evidence type="ECO:0000259" key="1">
    <source>
        <dbReference type="PROSITE" id="PS51186"/>
    </source>
</evidence>
<proteinExistence type="predicted"/>
<dbReference type="Pfam" id="PF18467">
    <property type="entry name" value="DUF5613"/>
    <property type="match status" value="1"/>
</dbReference>
<reference evidence="2 3" key="1">
    <citation type="journal article" date="2024" name="Int. J. Syst. Evol. Microbiol.">
        <title>Virgibacillus tibetensis sp. nov., isolated from salt lake on the Tibetan Plateau of China.</title>
        <authorList>
            <person name="Phurbu D."/>
            <person name="Liu Z.-X."/>
            <person name="Wang R."/>
            <person name="Zheng Y.-Y."/>
            <person name="Liu H.-C."/>
            <person name="Zhou Y.-G."/>
            <person name="Yu Y.-J."/>
            <person name="Li A.-H."/>
        </authorList>
    </citation>
    <scope>NUCLEOTIDE SEQUENCE [LARGE SCALE GENOMIC DNA]</scope>
    <source>
        <strain evidence="2 3">C22-A2</strain>
    </source>
</reference>
<feature type="domain" description="N-acetyltransferase" evidence="1">
    <location>
        <begin position="116"/>
        <end position="252"/>
    </location>
</feature>
<dbReference type="Gene3D" id="3.40.630.30">
    <property type="match status" value="1"/>
</dbReference>
<dbReference type="RefSeq" id="WP_327609035.1">
    <property type="nucleotide sequence ID" value="NZ_JARZFX010000015.1"/>
</dbReference>
<dbReference type="InterPro" id="IPR000182">
    <property type="entry name" value="GNAT_dom"/>
</dbReference>
<sequence length="252" mass="30075">MQNITFENISIPGHVEFENKLYRHYHYPKMLSMYDSNFIEFKVVPSLFEFKEAAIYLREFHLKKGQTHVKFYFPDNEKLNEKLINYLKEADYEYGYNELYAIHPNDFPIVDKHPYVEIKEVTSENLDLFLQLQYEQDLKFGEEFAKEKVGLHKQHFKDPSVLQLMAFYKGAPAGSVDIFIRENTVEIDSLNVLVDHQRKGIGGRLQQYVMERFPSKMVILVADGDDTPREMYRKQNYTYLGFKYEIQKIYQE</sequence>
<keyword evidence="3" id="KW-1185">Reference proteome</keyword>
<dbReference type="Pfam" id="PF00583">
    <property type="entry name" value="Acetyltransf_1"/>
    <property type="match status" value="1"/>
</dbReference>
<dbReference type="Proteomes" id="UP001335737">
    <property type="component" value="Unassembled WGS sequence"/>
</dbReference>
<protein>
    <submittedName>
        <fullName evidence="2">GNAT family N-acetyltransferase</fullName>
        <ecNumber evidence="2">2.3.1.-</ecNumber>
    </submittedName>
</protein>
<dbReference type="InterPro" id="IPR040549">
    <property type="entry name" value="DUF5613"/>
</dbReference>
<dbReference type="SUPFAM" id="SSF55729">
    <property type="entry name" value="Acyl-CoA N-acyltransferases (Nat)"/>
    <property type="match status" value="1"/>
</dbReference>